<feature type="domain" description="Flagellar hook-associated protein FlgK helical" evidence="9">
    <location>
        <begin position="102"/>
        <end position="313"/>
    </location>
</feature>
<keyword evidence="6" id="KW-0975">Bacterial flagellum</keyword>
<dbReference type="GO" id="GO:0005576">
    <property type="term" value="C:extracellular region"/>
    <property type="evidence" value="ECO:0007669"/>
    <property type="project" value="UniProtKB-SubCell"/>
</dbReference>
<dbReference type="Proteomes" id="UP000614490">
    <property type="component" value="Unassembled WGS sequence"/>
</dbReference>
<dbReference type="Pfam" id="PF00460">
    <property type="entry name" value="Flg_bb_rod"/>
    <property type="match status" value="1"/>
</dbReference>
<keyword evidence="5" id="KW-0964">Secreted</keyword>
<comment type="similarity">
    <text evidence="3">Belongs to the flagella basal body rod proteins family.</text>
</comment>
<evidence type="ECO:0000313" key="10">
    <source>
        <dbReference type="EMBL" id="MBH0230879.1"/>
    </source>
</evidence>
<dbReference type="GO" id="GO:0009424">
    <property type="term" value="C:bacterial-type flagellum hook"/>
    <property type="evidence" value="ECO:0007669"/>
    <property type="project" value="InterPro"/>
</dbReference>
<sequence length="648" mass="70517">MVSTFHGLEVAKRGLFTQQSALYTTGHNISNANTEGYTRQRVNFEQASPYPAAARNRPEMPGQIGQGVQAGTIERVREEFIDVQFRNENHKVGFYESISGALEKMEEVMNEPSEQGLSKTMDRFWQSLQDLAVNPENSGARSVVRQRGIALAETFNYLDGSLKAIQKDMKNEINVVSRQVNSLSKQINSVNHQIGEIEPHGYVPNDLYDQRDRLLDEMSKLVNIDVSYSPSSTKGSADPLALGKATVRLANEDGTPVQPNIVLVDGKTEQVNDVSVSFNETRGQTLVNQITVGNQKYSMNEFKANGKLTGLMTAVGYMGNTPDVEAYTISESYSMDGSTDASLPSKLHGETLTISGTTAIADDPGYQTSQQFSVTIEPNETLKSLADKINNSGQGVTATVEEHDGSQQLILKSQYVGKEAALNVQPSAAASALGVQGDYQGSNNLNGVFSNMLANLDRMASAFMTEFNRVHQSGESLESMNTGETPPPFFSFGKSLPPNGNDGVYRGLSGAIQISDSIRNDLDDIAAAKTNKDGQAFAGNGDNAQALADVRTEALDLLGQETSVASFYEGMIGSMAVEAQEANRQHENSETLRQSVEQQRQSVSSVSLDEEMTNMVKFQHAYNAAARNITVVDEMMDRIINQMGRVGR</sequence>
<evidence type="ECO:0000259" key="9">
    <source>
        <dbReference type="Pfam" id="PF22638"/>
    </source>
</evidence>
<gene>
    <name evidence="10" type="primary">flgK</name>
    <name evidence="10" type="ORF">H0267_11685</name>
</gene>
<dbReference type="GO" id="GO:0044780">
    <property type="term" value="P:bacterial-type flagellum assembly"/>
    <property type="evidence" value="ECO:0007669"/>
    <property type="project" value="InterPro"/>
</dbReference>
<organism evidence="10 11">
    <name type="scientific">Halobacillus yeomjeoni</name>
    <dbReference type="NCBI Taxonomy" id="311194"/>
    <lineage>
        <taxon>Bacteria</taxon>
        <taxon>Bacillati</taxon>
        <taxon>Bacillota</taxon>
        <taxon>Bacilli</taxon>
        <taxon>Bacillales</taxon>
        <taxon>Bacillaceae</taxon>
        <taxon>Halobacillus</taxon>
    </lineage>
</organism>
<feature type="domain" description="Flagellar basal-body/hook protein C-terminal" evidence="8">
    <location>
        <begin position="598"/>
        <end position="641"/>
    </location>
</feature>
<dbReference type="AlphaFoldDB" id="A0A931MVX5"/>
<dbReference type="Pfam" id="PF22638">
    <property type="entry name" value="FlgK_D1"/>
    <property type="match status" value="1"/>
</dbReference>
<dbReference type="PANTHER" id="PTHR30033:SF1">
    <property type="entry name" value="FLAGELLAR HOOK-ASSOCIATED PROTEIN 1"/>
    <property type="match status" value="1"/>
</dbReference>
<protein>
    <recommendedName>
        <fullName evidence="4">Flagellar hook-associated protein 1</fullName>
    </recommendedName>
</protein>
<name>A0A931MVX5_9BACI</name>
<keyword evidence="11" id="KW-1185">Reference proteome</keyword>
<dbReference type="RefSeq" id="WP_197317484.1">
    <property type="nucleotide sequence ID" value="NZ_JADZSC010000002.1"/>
</dbReference>
<evidence type="ECO:0000313" key="11">
    <source>
        <dbReference type="Proteomes" id="UP000614490"/>
    </source>
</evidence>
<accession>A0A931MVX5</accession>
<evidence type="ECO:0000259" key="7">
    <source>
        <dbReference type="Pfam" id="PF00460"/>
    </source>
</evidence>
<dbReference type="Pfam" id="PF06429">
    <property type="entry name" value="Flg_bbr_C"/>
    <property type="match status" value="1"/>
</dbReference>
<dbReference type="SUPFAM" id="SSF64518">
    <property type="entry name" value="Phase 1 flagellin"/>
    <property type="match status" value="1"/>
</dbReference>
<proteinExistence type="inferred from homology"/>
<feature type="domain" description="Flagellar basal body rod protein N-terminal" evidence="7">
    <location>
        <begin position="8"/>
        <end position="38"/>
    </location>
</feature>
<keyword evidence="10" id="KW-0969">Cilium</keyword>
<dbReference type="InterPro" id="IPR001444">
    <property type="entry name" value="Flag_bb_rod_N"/>
</dbReference>
<dbReference type="NCBIfam" id="TIGR02492">
    <property type="entry name" value="flgK_ends"/>
    <property type="match status" value="1"/>
</dbReference>
<dbReference type="InterPro" id="IPR010930">
    <property type="entry name" value="Flg_bb/hook_C_dom"/>
</dbReference>
<dbReference type="GO" id="GO:0005198">
    <property type="term" value="F:structural molecule activity"/>
    <property type="evidence" value="ECO:0007669"/>
    <property type="project" value="InterPro"/>
</dbReference>
<evidence type="ECO:0000256" key="4">
    <source>
        <dbReference type="ARBA" id="ARBA00016244"/>
    </source>
</evidence>
<dbReference type="InterPro" id="IPR002371">
    <property type="entry name" value="FlgK"/>
</dbReference>
<evidence type="ECO:0000256" key="6">
    <source>
        <dbReference type="ARBA" id="ARBA00023143"/>
    </source>
</evidence>
<dbReference type="InterPro" id="IPR010810">
    <property type="entry name" value="Flagellin_hook_IN_motif"/>
</dbReference>
<comment type="caution">
    <text evidence="10">The sequence shown here is derived from an EMBL/GenBank/DDBJ whole genome shotgun (WGS) entry which is preliminary data.</text>
</comment>
<dbReference type="PANTHER" id="PTHR30033">
    <property type="entry name" value="FLAGELLAR HOOK-ASSOCIATED PROTEIN 1"/>
    <property type="match status" value="1"/>
</dbReference>
<dbReference type="EMBL" id="JADZSC010000002">
    <property type="protein sequence ID" value="MBH0230879.1"/>
    <property type="molecule type" value="Genomic_DNA"/>
</dbReference>
<comment type="subcellular location">
    <subcellularLocation>
        <location evidence="1">Bacterial flagellum</location>
    </subcellularLocation>
    <subcellularLocation>
        <location evidence="2">Secreted</location>
    </subcellularLocation>
</comment>
<evidence type="ECO:0000259" key="8">
    <source>
        <dbReference type="Pfam" id="PF06429"/>
    </source>
</evidence>
<evidence type="ECO:0000256" key="5">
    <source>
        <dbReference type="ARBA" id="ARBA00022525"/>
    </source>
</evidence>
<keyword evidence="10" id="KW-0282">Flagellum</keyword>
<dbReference type="Pfam" id="PF07196">
    <property type="entry name" value="Flagellin_IN"/>
    <property type="match status" value="1"/>
</dbReference>
<evidence type="ECO:0000256" key="1">
    <source>
        <dbReference type="ARBA" id="ARBA00004365"/>
    </source>
</evidence>
<evidence type="ECO:0000256" key="2">
    <source>
        <dbReference type="ARBA" id="ARBA00004613"/>
    </source>
</evidence>
<dbReference type="PRINTS" id="PR01005">
    <property type="entry name" value="FLGHOOKAP1"/>
</dbReference>
<evidence type="ECO:0000256" key="3">
    <source>
        <dbReference type="ARBA" id="ARBA00009677"/>
    </source>
</evidence>
<keyword evidence="10" id="KW-0966">Cell projection</keyword>
<reference evidence="10 11" key="1">
    <citation type="journal article" date="2005" name="Int. J. Syst. Evol. Microbiol.">
        <title>Halobacillus yeomjeoni sp. nov., isolated from a marine solar saltern in Korea.</title>
        <authorList>
            <person name="Yoon J.H."/>
            <person name="Kang S.J."/>
            <person name="Lee C.H."/>
            <person name="Oh H.W."/>
            <person name="Oh T.K."/>
        </authorList>
    </citation>
    <scope>NUCLEOTIDE SEQUENCE [LARGE SCALE GENOMIC DNA]</scope>
    <source>
        <strain evidence="10 11">KCTC 3957</strain>
    </source>
</reference>
<dbReference type="InterPro" id="IPR053927">
    <property type="entry name" value="FlgK_helical"/>
</dbReference>